<dbReference type="AlphaFoldDB" id="A0AAD5MW52"/>
<dbReference type="Proteomes" id="UP001196413">
    <property type="component" value="Unassembled WGS sequence"/>
</dbReference>
<sequence>MEVVVSERDTGFNPDRWHRVTYHSGGALCLACTPFSLEHRGAFAVAGSKTYVRIKALHYTEDNMVGLHDLGQSRFTDENGKDIEVLNVSLDPSMECRPFPCKLRYSVGYADKAIRTYVALLTGEHEFTVSEKFVAQIEPLHCVSLMICFHGRPMGCYCSNGKTLQVWNDLDRHQQKKMKSERMELKKMEISITAMVRVMGKSCYLVLGYKDSRVQLFEERVLRIRAEPTSTGDRLFIFSLAESSIFNHSALIEAGKVMEVAFILSTCSELHGARSFELLESRQMYWLVEPQVHTKLNGAFILSGPFEFAVYGCGIDMHKLTVDERKRLEKYRDFEF</sequence>
<keyword evidence="2" id="KW-1185">Reference proteome</keyword>
<comment type="caution">
    <text evidence="1">The sequence shown here is derived from an EMBL/GenBank/DDBJ whole genome shotgun (WGS) entry which is preliminary data.</text>
</comment>
<evidence type="ECO:0000313" key="1">
    <source>
        <dbReference type="EMBL" id="KAJ1355882.1"/>
    </source>
</evidence>
<name>A0AAD5MW52_PARTN</name>
<dbReference type="EMBL" id="JAHQIW010002638">
    <property type="protein sequence ID" value="KAJ1355882.1"/>
    <property type="molecule type" value="Genomic_DNA"/>
</dbReference>
<proteinExistence type="predicted"/>
<accession>A0AAD5MW52</accession>
<organism evidence="1 2">
    <name type="scientific">Parelaphostrongylus tenuis</name>
    <name type="common">Meningeal worm</name>
    <dbReference type="NCBI Taxonomy" id="148309"/>
    <lineage>
        <taxon>Eukaryota</taxon>
        <taxon>Metazoa</taxon>
        <taxon>Ecdysozoa</taxon>
        <taxon>Nematoda</taxon>
        <taxon>Chromadorea</taxon>
        <taxon>Rhabditida</taxon>
        <taxon>Rhabditina</taxon>
        <taxon>Rhabditomorpha</taxon>
        <taxon>Strongyloidea</taxon>
        <taxon>Metastrongylidae</taxon>
        <taxon>Parelaphostrongylus</taxon>
    </lineage>
</organism>
<protein>
    <submittedName>
        <fullName evidence="1">Uncharacterized protein</fullName>
    </submittedName>
</protein>
<gene>
    <name evidence="1" type="ORF">KIN20_013448</name>
</gene>
<reference evidence="1" key="1">
    <citation type="submission" date="2021-06" db="EMBL/GenBank/DDBJ databases">
        <title>Parelaphostrongylus tenuis whole genome reference sequence.</title>
        <authorList>
            <person name="Garwood T.J."/>
            <person name="Larsen P.A."/>
            <person name="Fountain-Jones N.M."/>
            <person name="Garbe J.R."/>
            <person name="Macchietto M.G."/>
            <person name="Kania S.A."/>
            <person name="Gerhold R.W."/>
            <person name="Richards J.E."/>
            <person name="Wolf T.M."/>
        </authorList>
    </citation>
    <scope>NUCLEOTIDE SEQUENCE</scope>
    <source>
        <strain evidence="1">MNPRO001-30</strain>
        <tissue evidence="1">Meninges</tissue>
    </source>
</reference>
<evidence type="ECO:0000313" key="2">
    <source>
        <dbReference type="Proteomes" id="UP001196413"/>
    </source>
</evidence>